<evidence type="ECO:0000313" key="2">
    <source>
        <dbReference type="Proteomes" id="UP000234681"/>
    </source>
</evidence>
<reference evidence="1 2" key="1">
    <citation type="submission" date="2005-07" db="EMBL/GenBank/DDBJ databases">
        <authorList>
            <person name="Mural R.J."/>
            <person name="Li P.W."/>
            <person name="Adams M.D."/>
            <person name="Amanatides P.G."/>
            <person name="Baden-Tillson H."/>
            <person name="Barnstead M."/>
            <person name="Chin S.H."/>
            <person name="Dew I."/>
            <person name="Evans C.A."/>
            <person name="Ferriera S."/>
            <person name="Flanigan M."/>
            <person name="Fosler C."/>
            <person name="Glodek A."/>
            <person name="Gu Z."/>
            <person name="Holt R.A."/>
            <person name="Jennings D."/>
            <person name="Kraft C.L."/>
            <person name="Lu F."/>
            <person name="Nguyen T."/>
            <person name="Nusskern D.R."/>
            <person name="Pfannkoch C.M."/>
            <person name="Sitter C."/>
            <person name="Sutton G.G."/>
            <person name="Venter J.C."/>
            <person name="Wang Z."/>
            <person name="Woodage T."/>
            <person name="Zheng X.H."/>
            <person name="Zhong F."/>
        </authorList>
    </citation>
    <scope>NUCLEOTIDE SEQUENCE [LARGE SCALE GENOMIC DNA]</scope>
    <source>
        <strain>BN</strain>
        <strain evidence="2">Sprague-Dawley</strain>
    </source>
</reference>
<dbReference type="Proteomes" id="UP000234681">
    <property type="component" value="Chromosome 10"/>
</dbReference>
<accession>A6HHE0</accession>
<sequence length="35" mass="4002">MYVVAQPWKCEQPEVRDAVSEHCTLTSTHPFPQSV</sequence>
<dbReference type="AlphaFoldDB" id="A6HHE0"/>
<proteinExistence type="predicted"/>
<gene>
    <name evidence="1" type="ORF">rCG_33773</name>
</gene>
<name>A6HHE0_RAT</name>
<dbReference type="EMBL" id="CH473948">
    <property type="protein sequence ID" value="EDM05445.1"/>
    <property type="molecule type" value="Genomic_DNA"/>
</dbReference>
<protein>
    <submittedName>
        <fullName evidence="1">RCG33773</fullName>
    </submittedName>
</protein>
<evidence type="ECO:0000313" key="1">
    <source>
        <dbReference type="EMBL" id="EDM05445.1"/>
    </source>
</evidence>
<organism evidence="1 2">
    <name type="scientific">Rattus norvegicus</name>
    <name type="common">Rat</name>
    <dbReference type="NCBI Taxonomy" id="10116"/>
    <lineage>
        <taxon>Eukaryota</taxon>
        <taxon>Metazoa</taxon>
        <taxon>Chordata</taxon>
        <taxon>Craniata</taxon>
        <taxon>Vertebrata</taxon>
        <taxon>Euteleostomi</taxon>
        <taxon>Mammalia</taxon>
        <taxon>Eutheria</taxon>
        <taxon>Euarchontoglires</taxon>
        <taxon>Glires</taxon>
        <taxon>Rodentia</taxon>
        <taxon>Myomorpha</taxon>
        <taxon>Muroidea</taxon>
        <taxon>Muridae</taxon>
        <taxon>Murinae</taxon>
        <taxon>Rattus</taxon>
    </lineage>
</organism>